<protein>
    <submittedName>
        <fullName evidence="1">Uncharacterized protein</fullName>
    </submittedName>
</protein>
<dbReference type="AlphaFoldDB" id="A0A1Y2M7L8"/>
<dbReference type="Proteomes" id="UP000193240">
    <property type="component" value="Unassembled WGS sequence"/>
</dbReference>
<sequence length="379" mass="41176">MEWEGTGPEGRRGAGAVSCDMIYLPRYHLGYFYGVLSGWSVLHVHPGRELCHASSYRIQARAVATTFAALAFEAFLSKRCELHEMCKLDDRAPSWIPASLAGVMGASCDSLGDVVVLTIRCPFMQEGILVNWRRRLILCSKAMGIIVLKTFVRLDCTFNVRWTFLYGTRPSLLQDLLLESLGGHLGLEHAPDAFLPCVLQRLDLAHDALLLGAPQRLDLLVLLPRLRQLRLNLLEDVLELRVAHQPGVLAKLLQQAQLGQPPLDVLRAGVGLLQRAVPLLQQLRAVLVAGRVGVLGRIEVLVALQVDARQLGGWVSVQARMLALDKVREARRVLGGGDQSRVQVRGVDAGAPDVGGDGCAGSCQAGLVDVRVDVCSAAS</sequence>
<evidence type="ECO:0000313" key="1">
    <source>
        <dbReference type="EMBL" id="OSS52031.1"/>
    </source>
</evidence>
<dbReference type="InParanoid" id="A0A1Y2M7L8"/>
<gene>
    <name evidence="1" type="ORF">B5807_03699</name>
</gene>
<accession>A0A1Y2M7L8</accession>
<proteinExistence type="predicted"/>
<organism evidence="1 2">
    <name type="scientific">Epicoccum nigrum</name>
    <name type="common">Soil fungus</name>
    <name type="synonym">Epicoccum purpurascens</name>
    <dbReference type="NCBI Taxonomy" id="105696"/>
    <lineage>
        <taxon>Eukaryota</taxon>
        <taxon>Fungi</taxon>
        <taxon>Dikarya</taxon>
        <taxon>Ascomycota</taxon>
        <taxon>Pezizomycotina</taxon>
        <taxon>Dothideomycetes</taxon>
        <taxon>Pleosporomycetidae</taxon>
        <taxon>Pleosporales</taxon>
        <taxon>Pleosporineae</taxon>
        <taxon>Didymellaceae</taxon>
        <taxon>Epicoccum</taxon>
    </lineage>
</organism>
<reference evidence="1 2" key="1">
    <citation type="journal article" date="2017" name="Genome Announc.">
        <title>Genome sequence of the saprophytic ascomycete Epicoccum nigrum ICMP 19927 strain isolated from New Zealand.</title>
        <authorList>
            <person name="Fokin M."/>
            <person name="Fleetwood D."/>
            <person name="Weir B.S."/>
            <person name="Villas-Boas S.G."/>
        </authorList>
    </citation>
    <scope>NUCLEOTIDE SEQUENCE [LARGE SCALE GENOMIC DNA]</scope>
    <source>
        <strain evidence="1 2">ICMP 19927</strain>
    </source>
</reference>
<keyword evidence="2" id="KW-1185">Reference proteome</keyword>
<name>A0A1Y2M7L8_EPING</name>
<evidence type="ECO:0000313" key="2">
    <source>
        <dbReference type="Proteomes" id="UP000193240"/>
    </source>
</evidence>
<dbReference type="EMBL" id="KZ107840">
    <property type="protein sequence ID" value="OSS52031.1"/>
    <property type="molecule type" value="Genomic_DNA"/>
</dbReference>